<keyword evidence="3" id="KW-1185">Reference proteome</keyword>
<protein>
    <submittedName>
        <fullName evidence="2">Uncharacterized protein</fullName>
    </submittedName>
</protein>
<reference evidence="2 3" key="1">
    <citation type="journal article" date="2016" name="Nat. Commun.">
        <title>Extremotolerant tardigrade genome and improved radiotolerance of human cultured cells by tardigrade-unique protein.</title>
        <authorList>
            <person name="Hashimoto T."/>
            <person name="Horikawa D.D."/>
            <person name="Saito Y."/>
            <person name="Kuwahara H."/>
            <person name="Kozuka-Hata H."/>
            <person name="Shin-I T."/>
            <person name="Minakuchi Y."/>
            <person name="Ohishi K."/>
            <person name="Motoyama A."/>
            <person name="Aizu T."/>
            <person name="Enomoto A."/>
            <person name="Kondo K."/>
            <person name="Tanaka S."/>
            <person name="Hara Y."/>
            <person name="Koshikawa S."/>
            <person name="Sagara H."/>
            <person name="Miura T."/>
            <person name="Yokobori S."/>
            <person name="Miyagawa K."/>
            <person name="Suzuki Y."/>
            <person name="Kubo T."/>
            <person name="Oyama M."/>
            <person name="Kohara Y."/>
            <person name="Fujiyama A."/>
            <person name="Arakawa K."/>
            <person name="Katayama T."/>
            <person name="Toyoda A."/>
            <person name="Kunieda T."/>
        </authorList>
    </citation>
    <scope>NUCLEOTIDE SEQUENCE [LARGE SCALE GENOMIC DNA]</scope>
    <source>
        <strain evidence="2 3">YOKOZUNA-1</strain>
    </source>
</reference>
<dbReference type="Proteomes" id="UP000186922">
    <property type="component" value="Unassembled WGS sequence"/>
</dbReference>
<sequence length="214" mass="23638">MVNPTSPSDLLTAPLSYTHIEPVPHTSAHSTRKTPQPKETYEHLHVPPGTPVSRLVLKEVQELDRTPSPAAQVLLQQFPVQHIEDEVKQDVRIPVYPDRFHRNERPAVVEQPCPCPSAQGTSGPFAVRTKMKARFAFKAQKPVITKSGSFVPSNVLGDVDSYAAAKRGKGDGKTQQQTDDLVDVYAQDMRKVASLMSLRIEGKKYGPPIEEPGK</sequence>
<organism evidence="2 3">
    <name type="scientific">Ramazzottius varieornatus</name>
    <name type="common">Water bear</name>
    <name type="synonym">Tardigrade</name>
    <dbReference type="NCBI Taxonomy" id="947166"/>
    <lineage>
        <taxon>Eukaryota</taxon>
        <taxon>Metazoa</taxon>
        <taxon>Ecdysozoa</taxon>
        <taxon>Tardigrada</taxon>
        <taxon>Eutardigrada</taxon>
        <taxon>Parachela</taxon>
        <taxon>Hypsibioidea</taxon>
        <taxon>Ramazzottiidae</taxon>
        <taxon>Ramazzottius</taxon>
    </lineage>
</organism>
<name>A0A1D1VSA5_RAMVA</name>
<dbReference type="AlphaFoldDB" id="A0A1D1VSA5"/>
<evidence type="ECO:0000256" key="1">
    <source>
        <dbReference type="SAM" id="MobiDB-lite"/>
    </source>
</evidence>
<accession>A0A1D1VSA5</accession>
<evidence type="ECO:0000313" key="2">
    <source>
        <dbReference type="EMBL" id="GAV01844.1"/>
    </source>
</evidence>
<dbReference type="EMBL" id="BDGG01000007">
    <property type="protein sequence ID" value="GAV01844.1"/>
    <property type="molecule type" value="Genomic_DNA"/>
</dbReference>
<feature type="region of interest" description="Disordered" evidence="1">
    <location>
        <begin position="21"/>
        <end position="48"/>
    </location>
</feature>
<gene>
    <name evidence="2" type="primary">RvY_12488-1</name>
    <name evidence="2" type="synonym">RvY_12488.1</name>
    <name evidence="2" type="ORF">RvY_12488</name>
</gene>
<comment type="caution">
    <text evidence="2">The sequence shown here is derived from an EMBL/GenBank/DDBJ whole genome shotgun (WGS) entry which is preliminary data.</text>
</comment>
<evidence type="ECO:0000313" key="3">
    <source>
        <dbReference type="Proteomes" id="UP000186922"/>
    </source>
</evidence>
<proteinExistence type="predicted"/>